<dbReference type="Proteomes" id="UP000435187">
    <property type="component" value="Unassembled WGS sequence"/>
</dbReference>
<name>A0A6N7QXM7_9BACI</name>
<reference evidence="5 6" key="1">
    <citation type="submission" date="2019-10" db="EMBL/GenBank/DDBJ databases">
        <title>Gracilibacillus salitolerans sp. nov., a moderate halophile isolated from a saline soil in northwest China.</title>
        <authorList>
            <person name="Gan L."/>
        </authorList>
    </citation>
    <scope>NUCLEOTIDE SEQUENCE [LARGE SCALE GENOMIC DNA]</scope>
    <source>
        <strain evidence="5 6">TP2-8</strain>
    </source>
</reference>
<keyword evidence="1" id="KW-0805">Transcription regulation</keyword>
<keyword evidence="6" id="KW-1185">Reference proteome</keyword>
<dbReference type="Gene3D" id="1.10.260.40">
    <property type="entry name" value="lambda repressor-like DNA-binding domains"/>
    <property type="match status" value="1"/>
</dbReference>
<accession>A0A6N7QXM7</accession>
<evidence type="ECO:0000256" key="2">
    <source>
        <dbReference type="ARBA" id="ARBA00023125"/>
    </source>
</evidence>
<dbReference type="CDD" id="cd06284">
    <property type="entry name" value="PBP1_LacI-like"/>
    <property type="match status" value="1"/>
</dbReference>
<dbReference type="CDD" id="cd01392">
    <property type="entry name" value="HTH_LacI"/>
    <property type="match status" value="1"/>
</dbReference>
<dbReference type="InterPro" id="IPR010982">
    <property type="entry name" value="Lambda_DNA-bd_dom_sf"/>
</dbReference>
<dbReference type="SUPFAM" id="SSF53822">
    <property type="entry name" value="Periplasmic binding protein-like I"/>
    <property type="match status" value="1"/>
</dbReference>
<evidence type="ECO:0000259" key="4">
    <source>
        <dbReference type="PROSITE" id="PS50932"/>
    </source>
</evidence>
<dbReference type="InterPro" id="IPR000843">
    <property type="entry name" value="HTH_LacI"/>
</dbReference>
<evidence type="ECO:0000313" key="5">
    <source>
        <dbReference type="EMBL" id="MRI66893.1"/>
    </source>
</evidence>
<keyword evidence="2 5" id="KW-0238">DNA-binding</keyword>
<dbReference type="PROSITE" id="PS50932">
    <property type="entry name" value="HTH_LACI_2"/>
    <property type="match status" value="1"/>
</dbReference>
<dbReference type="EMBL" id="WJEE01000022">
    <property type="protein sequence ID" value="MRI66893.1"/>
    <property type="molecule type" value="Genomic_DNA"/>
</dbReference>
<dbReference type="AlphaFoldDB" id="A0A6N7QXM7"/>
<dbReference type="Pfam" id="PF00356">
    <property type="entry name" value="LacI"/>
    <property type="match status" value="1"/>
</dbReference>
<proteinExistence type="predicted"/>
<dbReference type="GO" id="GO:0003700">
    <property type="term" value="F:DNA-binding transcription factor activity"/>
    <property type="evidence" value="ECO:0007669"/>
    <property type="project" value="TreeGrafter"/>
</dbReference>
<dbReference type="InterPro" id="IPR028082">
    <property type="entry name" value="Peripla_BP_I"/>
</dbReference>
<sequence>MPTIQDVAKKAGVSVATVSRVLNTPSAVTEKTRQKVQDAMQELDYAPSILGRNLRNSESRMLLVLIPKISNPFYLRIVEGIEETALDHGYNILVCQTHSKTERESVYFDLLKNRLADGAITMDPTIDKDKLVQLARQFPIVQCSEYDKDKSLSYITIDSELAAYQMTKFLLKQGHKRIVLINSDEKFLYARERKKGFHRALKEFEIEFEDDWIYKTNDVTFEAGQQAMRSLLSHKAGKFTAVFAVSDVLAIGALKELNTQGVHVPDEMAIVGFDKIDFTNMTFPRLTTVAQPMYKMGSIAVDMLIKKIRGEEIEDVILDHELIIREST</sequence>
<evidence type="ECO:0000313" key="6">
    <source>
        <dbReference type="Proteomes" id="UP000435187"/>
    </source>
</evidence>
<dbReference type="PROSITE" id="PS00356">
    <property type="entry name" value="HTH_LACI_1"/>
    <property type="match status" value="1"/>
</dbReference>
<dbReference type="RefSeq" id="WP_153835554.1">
    <property type="nucleotide sequence ID" value="NZ_JBHUMW010000049.1"/>
</dbReference>
<gene>
    <name evidence="5" type="ORF">GH885_11170</name>
</gene>
<dbReference type="SMART" id="SM00354">
    <property type="entry name" value="HTH_LACI"/>
    <property type="match status" value="1"/>
</dbReference>
<feature type="domain" description="HTH lacI-type" evidence="4">
    <location>
        <begin position="2"/>
        <end position="56"/>
    </location>
</feature>
<dbReference type="PRINTS" id="PR00036">
    <property type="entry name" value="HTHLACI"/>
</dbReference>
<comment type="caution">
    <text evidence="5">The sequence shown here is derived from an EMBL/GenBank/DDBJ whole genome shotgun (WGS) entry which is preliminary data.</text>
</comment>
<dbReference type="Pfam" id="PF00532">
    <property type="entry name" value="Peripla_BP_1"/>
    <property type="match status" value="1"/>
</dbReference>
<keyword evidence="3" id="KW-0804">Transcription</keyword>
<dbReference type="SUPFAM" id="SSF47413">
    <property type="entry name" value="lambda repressor-like DNA-binding domains"/>
    <property type="match status" value="1"/>
</dbReference>
<dbReference type="InterPro" id="IPR001761">
    <property type="entry name" value="Peripla_BP/Lac1_sug-bd_dom"/>
</dbReference>
<dbReference type="GO" id="GO:0000976">
    <property type="term" value="F:transcription cis-regulatory region binding"/>
    <property type="evidence" value="ECO:0007669"/>
    <property type="project" value="TreeGrafter"/>
</dbReference>
<evidence type="ECO:0000256" key="1">
    <source>
        <dbReference type="ARBA" id="ARBA00023015"/>
    </source>
</evidence>
<evidence type="ECO:0000256" key="3">
    <source>
        <dbReference type="ARBA" id="ARBA00023163"/>
    </source>
</evidence>
<dbReference type="PANTHER" id="PTHR30146:SF109">
    <property type="entry name" value="HTH-TYPE TRANSCRIPTIONAL REGULATOR GALS"/>
    <property type="match status" value="1"/>
</dbReference>
<dbReference type="Gene3D" id="3.40.50.2300">
    <property type="match status" value="2"/>
</dbReference>
<protein>
    <submittedName>
        <fullName evidence="5">LacI family DNA-binding transcriptional regulator</fullName>
    </submittedName>
</protein>
<organism evidence="5 6">
    <name type="scientific">Gracilibacillus thailandensis</name>
    <dbReference type="NCBI Taxonomy" id="563735"/>
    <lineage>
        <taxon>Bacteria</taxon>
        <taxon>Bacillati</taxon>
        <taxon>Bacillota</taxon>
        <taxon>Bacilli</taxon>
        <taxon>Bacillales</taxon>
        <taxon>Bacillaceae</taxon>
        <taxon>Gracilibacillus</taxon>
    </lineage>
</organism>
<dbReference type="PANTHER" id="PTHR30146">
    <property type="entry name" value="LACI-RELATED TRANSCRIPTIONAL REPRESSOR"/>
    <property type="match status" value="1"/>
</dbReference>